<accession>A0A8C2ICT6</accession>
<keyword evidence="7" id="KW-0325">Glycoprotein</keyword>
<proteinExistence type="inferred from homology"/>
<dbReference type="PROSITE" id="PS51704">
    <property type="entry name" value="GP_PDE"/>
    <property type="match status" value="1"/>
</dbReference>
<evidence type="ECO:0000313" key="11">
    <source>
        <dbReference type="Proteomes" id="UP000694701"/>
    </source>
</evidence>
<name>A0A8C2ICT6_CYPCA</name>
<evidence type="ECO:0000256" key="7">
    <source>
        <dbReference type="ARBA" id="ARBA00023180"/>
    </source>
</evidence>
<evidence type="ECO:0000256" key="6">
    <source>
        <dbReference type="ARBA" id="ARBA00023136"/>
    </source>
</evidence>
<dbReference type="GO" id="GO:0005886">
    <property type="term" value="C:plasma membrane"/>
    <property type="evidence" value="ECO:0007669"/>
    <property type="project" value="TreeGrafter"/>
</dbReference>
<feature type="transmembrane region" description="Helical" evidence="8">
    <location>
        <begin position="207"/>
        <end position="225"/>
    </location>
</feature>
<dbReference type="PANTHER" id="PTHR23344">
    <property type="entry name" value="GLYCEROPHOSPHORYL DIESTER PHOSPHODIESTERASE"/>
    <property type="match status" value="1"/>
</dbReference>
<evidence type="ECO:0000256" key="3">
    <source>
        <dbReference type="ARBA" id="ARBA00022692"/>
    </source>
</evidence>
<dbReference type="SUPFAM" id="SSF51695">
    <property type="entry name" value="PLC-like phosphodiesterases"/>
    <property type="match status" value="1"/>
</dbReference>
<dbReference type="InterPro" id="IPR030395">
    <property type="entry name" value="GP_PDE_dom"/>
</dbReference>
<evidence type="ECO:0000256" key="5">
    <source>
        <dbReference type="ARBA" id="ARBA00022989"/>
    </source>
</evidence>
<dbReference type="Gene3D" id="3.20.20.190">
    <property type="entry name" value="Phosphatidylinositol (PI) phosphodiesterase"/>
    <property type="match status" value="1"/>
</dbReference>
<reference evidence="10" key="1">
    <citation type="submission" date="2025-08" db="UniProtKB">
        <authorList>
            <consortium name="Ensembl"/>
        </authorList>
    </citation>
    <scope>IDENTIFICATION</scope>
</reference>
<evidence type="ECO:0000256" key="2">
    <source>
        <dbReference type="ARBA" id="ARBA00007277"/>
    </source>
</evidence>
<dbReference type="PANTHER" id="PTHR23344:SF1">
    <property type="entry name" value="GLYCEROPHOSPHOINOSITOL INOSITOLPHOSPHODIESTERASE GDPD2"/>
    <property type="match status" value="1"/>
</dbReference>
<evidence type="ECO:0000256" key="1">
    <source>
        <dbReference type="ARBA" id="ARBA00004141"/>
    </source>
</evidence>
<organism evidence="10 11">
    <name type="scientific">Cyprinus carpio</name>
    <name type="common">Common carp</name>
    <dbReference type="NCBI Taxonomy" id="7962"/>
    <lineage>
        <taxon>Eukaryota</taxon>
        <taxon>Metazoa</taxon>
        <taxon>Chordata</taxon>
        <taxon>Craniata</taxon>
        <taxon>Vertebrata</taxon>
        <taxon>Euteleostomi</taxon>
        <taxon>Actinopterygii</taxon>
        <taxon>Neopterygii</taxon>
        <taxon>Teleostei</taxon>
        <taxon>Ostariophysi</taxon>
        <taxon>Cypriniformes</taxon>
        <taxon>Cyprinidae</taxon>
        <taxon>Cyprininae</taxon>
        <taxon>Cyprinus</taxon>
    </lineage>
</organism>
<keyword evidence="4" id="KW-0378">Hydrolase</keyword>
<feature type="domain" description="GP-PDE" evidence="9">
    <location>
        <begin position="1"/>
        <end position="193"/>
    </location>
</feature>
<evidence type="ECO:0000256" key="8">
    <source>
        <dbReference type="SAM" id="Phobius"/>
    </source>
</evidence>
<dbReference type="Proteomes" id="UP000694701">
    <property type="component" value="Unplaced"/>
</dbReference>
<evidence type="ECO:0000313" key="10">
    <source>
        <dbReference type="Ensembl" id="ENSCCRP00020078113.1"/>
    </source>
</evidence>
<comment type="similarity">
    <text evidence="2">Belongs to the glycerophosphoryl diester phosphodiesterase family.</text>
</comment>
<dbReference type="InterPro" id="IPR017946">
    <property type="entry name" value="PLC-like_Pdiesterase_TIM-brl"/>
</dbReference>
<dbReference type="AlphaFoldDB" id="A0A8C2ICT6"/>
<keyword evidence="3 8" id="KW-0812">Transmembrane</keyword>
<protein>
    <submittedName>
        <fullName evidence="10">Glycerophosphodiester phosphodiesterase domain containing 2</fullName>
    </submittedName>
</protein>
<dbReference type="Ensembl" id="ENSCCRT00020085650.1">
    <property type="protein sequence ID" value="ENSCCRP00020078113.1"/>
    <property type="gene ID" value="ENSCCRG00020036326.1"/>
</dbReference>
<dbReference type="GO" id="GO:0008889">
    <property type="term" value="F:glycerophosphodiester phosphodiesterase activity"/>
    <property type="evidence" value="ECO:0007669"/>
    <property type="project" value="TreeGrafter"/>
</dbReference>
<keyword evidence="6 8" id="KW-0472">Membrane</keyword>
<sequence>MFLVLQHCDVKITNMFKIRSFDFQIQTDPFESVSSLSKEEKREADNQTVPTLSELLVMAKKHNVSLIFDLKNEKNSTGFHNSDSYYTAETIKKSGILPDQIWWLPPEYRHDVRKVAPGFKQVYNNVQEMYADGGSFLNMKYSSLSAHEISELRKNNVSVNLWGVNERWLFSLLWCSGASSVTTNACHILKSMSKPDWHLEPNMYKGIWISVDVISLLLMFGLFLWQRRRNHVFRQNLSERSVPLLSL</sequence>
<keyword evidence="5 8" id="KW-1133">Transmembrane helix</keyword>
<evidence type="ECO:0000256" key="4">
    <source>
        <dbReference type="ARBA" id="ARBA00022801"/>
    </source>
</evidence>
<comment type="subcellular location">
    <subcellularLocation>
        <location evidence="1">Membrane</location>
        <topology evidence="1">Multi-pass membrane protein</topology>
    </subcellularLocation>
</comment>
<evidence type="ECO:0000259" key="9">
    <source>
        <dbReference type="PROSITE" id="PS51704"/>
    </source>
</evidence>
<dbReference type="GO" id="GO:0006629">
    <property type="term" value="P:lipid metabolic process"/>
    <property type="evidence" value="ECO:0007669"/>
    <property type="project" value="InterPro"/>
</dbReference>